<dbReference type="Proteomes" id="UP000077266">
    <property type="component" value="Unassembled WGS sequence"/>
</dbReference>
<dbReference type="Pfam" id="PF12937">
    <property type="entry name" value="F-box-like"/>
    <property type="match status" value="1"/>
</dbReference>
<evidence type="ECO:0000313" key="3">
    <source>
        <dbReference type="EMBL" id="KZV85219.1"/>
    </source>
</evidence>
<proteinExistence type="predicted"/>
<dbReference type="OrthoDB" id="3945550at2759"/>
<accession>A0A165ZRJ6</accession>
<dbReference type="EMBL" id="KV426195">
    <property type="protein sequence ID" value="KZV85219.1"/>
    <property type="molecule type" value="Genomic_DNA"/>
</dbReference>
<sequence length="581" mass="63540">MAKRLPRMRGAAQGQRSKSGRCALCPIGGGGDESDRGKEKESRPGIRVCYCVEQTCASATCTTSDSIKSSGAEQVQRRPTSIALDGFQFQFQFQLQVRRQCGPTRPSRADRSVRVERGTLVTKRGSRKSKSAQHLLLFARVLLFPMPAPELAPELWDLIIDFLPSPHDLARCARVCRAWKTRCIARLYYSLVFTRRNERLSAAQFDDLVQSKSAVVQYVRHLEIRDDSEGLGGRDPSALGMLDVSASDDAFGLSYLITLAHALGSIPSSSNNISHLTLSGRGSAGWSILGPVVRNGFVNTVRSRTGLNVGVLFPLPRSNDFLRGVCRISSLDVSWNFSWEEFSEFVSYLPLLTRLTVRGNIDHTVGLGAGVAIPRFEKPCEVYILTSTGAPLLEWAALDMGRIRGLHISNYAFARYLCRVPLGRLPHSVVLVKTLALEVSGKVGDGSDAKALLLDLASLPRFPSLTHLHLRLHPFEALGDLPSLSWNSLAVPSTLAHLTITTSLSPSPPLARLLEVLDIAFRSVESVQLVFLAQDSPPSDSCIAIMMPRAHARGALKVRSVPTLRGGEGRVEMDVRIGDLL</sequence>
<dbReference type="InterPro" id="IPR001810">
    <property type="entry name" value="F-box_dom"/>
</dbReference>
<dbReference type="Gene3D" id="1.20.1280.50">
    <property type="match status" value="1"/>
</dbReference>
<dbReference type="InterPro" id="IPR036047">
    <property type="entry name" value="F-box-like_dom_sf"/>
</dbReference>
<name>A0A165ZRJ6_EXIGL</name>
<organism evidence="3 4">
    <name type="scientific">Exidia glandulosa HHB12029</name>
    <dbReference type="NCBI Taxonomy" id="1314781"/>
    <lineage>
        <taxon>Eukaryota</taxon>
        <taxon>Fungi</taxon>
        <taxon>Dikarya</taxon>
        <taxon>Basidiomycota</taxon>
        <taxon>Agaricomycotina</taxon>
        <taxon>Agaricomycetes</taxon>
        <taxon>Auriculariales</taxon>
        <taxon>Exidiaceae</taxon>
        <taxon>Exidia</taxon>
    </lineage>
</organism>
<gene>
    <name evidence="3" type="ORF">EXIGLDRAFT_841618</name>
</gene>
<keyword evidence="4" id="KW-1185">Reference proteome</keyword>
<feature type="region of interest" description="Disordered" evidence="1">
    <location>
        <begin position="1"/>
        <end position="40"/>
    </location>
</feature>
<evidence type="ECO:0000259" key="2">
    <source>
        <dbReference type="Pfam" id="PF12937"/>
    </source>
</evidence>
<protein>
    <recommendedName>
        <fullName evidence="2">F-box domain-containing protein</fullName>
    </recommendedName>
</protein>
<evidence type="ECO:0000256" key="1">
    <source>
        <dbReference type="SAM" id="MobiDB-lite"/>
    </source>
</evidence>
<dbReference type="AlphaFoldDB" id="A0A165ZRJ6"/>
<feature type="domain" description="F-box" evidence="2">
    <location>
        <begin position="154"/>
        <end position="193"/>
    </location>
</feature>
<evidence type="ECO:0000313" key="4">
    <source>
        <dbReference type="Proteomes" id="UP000077266"/>
    </source>
</evidence>
<reference evidence="3 4" key="1">
    <citation type="journal article" date="2016" name="Mol. Biol. Evol.">
        <title>Comparative Genomics of Early-Diverging Mushroom-Forming Fungi Provides Insights into the Origins of Lignocellulose Decay Capabilities.</title>
        <authorList>
            <person name="Nagy L.G."/>
            <person name="Riley R."/>
            <person name="Tritt A."/>
            <person name="Adam C."/>
            <person name="Daum C."/>
            <person name="Floudas D."/>
            <person name="Sun H."/>
            <person name="Yadav J.S."/>
            <person name="Pangilinan J."/>
            <person name="Larsson K.H."/>
            <person name="Matsuura K."/>
            <person name="Barry K."/>
            <person name="Labutti K."/>
            <person name="Kuo R."/>
            <person name="Ohm R.A."/>
            <person name="Bhattacharya S.S."/>
            <person name="Shirouzu T."/>
            <person name="Yoshinaga Y."/>
            <person name="Martin F.M."/>
            <person name="Grigoriev I.V."/>
            <person name="Hibbett D.S."/>
        </authorList>
    </citation>
    <scope>NUCLEOTIDE SEQUENCE [LARGE SCALE GENOMIC DNA]</scope>
    <source>
        <strain evidence="3 4">HHB12029</strain>
    </source>
</reference>
<dbReference type="SUPFAM" id="SSF81383">
    <property type="entry name" value="F-box domain"/>
    <property type="match status" value="1"/>
</dbReference>
<dbReference type="InParanoid" id="A0A165ZRJ6"/>